<dbReference type="InterPro" id="IPR007219">
    <property type="entry name" value="XnlR_reg_dom"/>
</dbReference>
<dbReference type="EMBL" id="AMGV01000010">
    <property type="protein sequence ID" value="KEF54250.1"/>
    <property type="molecule type" value="Genomic_DNA"/>
</dbReference>
<dbReference type="Proteomes" id="UP000027920">
    <property type="component" value="Unassembled WGS sequence"/>
</dbReference>
<proteinExistence type="predicted"/>
<protein>
    <recommendedName>
        <fullName evidence="3">Xylanolytic transcriptional activator regulatory domain-containing protein</fullName>
    </recommendedName>
</protein>
<dbReference type="Pfam" id="PF04082">
    <property type="entry name" value="Fungal_trans"/>
    <property type="match status" value="1"/>
</dbReference>
<evidence type="ECO:0000256" key="1">
    <source>
        <dbReference type="ARBA" id="ARBA00023242"/>
    </source>
</evidence>
<accession>A0A072PFC2</accession>
<feature type="compositionally biased region" description="Polar residues" evidence="2">
    <location>
        <begin position="448"/>
        <end position="461"/>
    </location>
</feature>
<dbReference type="GeneID" id="25284325"/>
<dbReference type="STRING" id="1182545.A0A072PFC2"/>
<feature type="region of interest" description="Disordered" evidence="2">
    <location>
        <begin position="23"/>
        <end position="42"/>
    </location>
</feature>
<reference evidence="4 5" key="1">
    <citation type="submission" date="2013-03" db="EMBL/GenBank/DDBJ databases">
        <title>The Genome Sequence of Exophiala aquamarina CBS 119918.</title>
        <authorList>
            <consortium name="The Broad Institute Genomics Platform"/>
            <person name="Cuomo C."/>
            <person name="de Hoog S."/>
            <person name="Gorbushina A."/>
            <person name="Walker B."/>
            <person name="Young S.K."/>
            <person name="Zeng Q."/>
            <person name="Gargeya S."/>
            <person name="Fitzgerald M."/>
            <person name="Haas B."/>
            <person name="Abouelleil A."/>
            <person name="Allen A.W."/>
            <person name="Alvarado L."/>
            <person name="Arachchi H.M."/>
            <person name="Berlin A.M."/>
            <person name="Chapman S.B."/>
            <person name="Gainer-Dewar J."/>
            <person name="Goldberg J."/>
            <person name="Griggs A."/>
            <person name="Gujja S."/>
            <person name="Hansen M."/>
            <person name="Howarth C."/>
            <person name="Imamovic A."/>
            <person name="Ireland A."/>
            <person name="Larimer J."/>
            <person name="McCowan C."/>
            <person name="Murphy C."/>
            <person name="Pearson M."/>
            <person name="Poon T.W."/>
            <person name="Priest M."/>
            <person name="Roberts A."/>
            <person name="Saif S."/>
            <person name="Shea T."/>
            <person name="Sisk P."/>
            <person name="Sykes S."/>
            <person name="Wortman J."/>
            <person name="Nusbaum C."/>
            <person name="Birren B."/>
        </authorList>
    </citation>
    <scope>NUCLEOTIDE SEQUENCE [LARGE SCALE GENOMIC DNA]</scope>
    <source>
        <strain evidence="4 5">CBS 119918</strain>
    </source>
</reference>
<evidence type="ECO:0000313" key="5">
    <source>
        <dbReference type="Proteomes" id="UP000027920"/>
    </source>
</evidence>
<evidence type="ECO:0000256" key="2">
    <source>
        <dbReference type="SAM" id="MobiDB-lite"/>
    </source>
</evidence>
<dbReference type="GO" id="GO:0003677">
    <property type="term" value="F:DNA binding"/>
    <property type="evidence" value="ECO:0007669"/>
    <property type="project" value="InterPro"/>
</dbReference>
<dbReference type="HOGENOM" id="CLU_009353_1_0_1"/>
<evidence type="ECO:0000259" key="3">
    <source>
        <dbReference type="SMART" id="SM00906"/>
    </source>
</evidence>
<keyword evidence="5" id="KW-1185">Reference proteome</keyword>
<name>A0A072PFC2_9EURO</name>
<feature type="region of interest" description="Disordered" evidence="2">
    <location>
        <begin position="433"/>
        <end position="469"/>
    </location>
</feature>
<dbReference type="RefSeq" id="XP_013256840.1">
    <property type="nucleotide sequence ID" value="XM_013401386.1"/>
</dbReference>
<dbReference type="SMART" id="SM00906">
    <property type="entry name" value="Fungal_trans"/>
    <property type="match status" value="1"/>
</dbReference>
<dbReference type="PANTHER" id="PTHR46910">
    <property type="entry name" value="TRANSCRIPTION FACTOR PDR1"/>
    <property type="match status" value="1"/>
</dbReference>
<dbReference type="GO" id="GO:0006351">
    <property type="term" value="P:DNA-templated transcription"/>
    <property type="evidence" value="ECO:0007669"/>
    <property type="project" value="InterPro"/>
</dbReference>
<dbReference type="InterPro" id="IPR050987">
    <property type="entry name" value="AtrR-like"/>
</dbReference>
<evidence type="ECO:0000313" key="4">
    <source>
        <dbReference type="EMBL" id="KEF54250.1"/>
    </source>
</evidence>
<keyword evidence="1" id="KW-0539">Nucleus</keyword>
<dbReference type="VEuPathDB" id="FungiDB:A1O9_09416"/>
<dbReference type="OrthoDB" id="3266505at2759"/>
<dbReference type="GO" id="GO:0003700">
    <property type="term" value="F:DNA-binding transcription factor activity"/>
    <property type="evidence" value="ECO:0007669"/>
    <property type="project" value="InterPro"/>
</dbReference>
<dbReference type="PANTHER" id="PTHR46910:SF23">
    <property type="entry name" value="THIAMINE REPRESSIBLE GENES REGULATORY PROTEIN THI1"/>
    <property type="match status" value="1"/>
</dbReference>
<comment type="caution">
    <text evidence="4">The sequence shown here is derived from an EMBL/GenBank/DDBJ whole genome shotgun (WGS) entry which is preliminary data.</text>
</comment>
<gene>
    <name evidence="4" type="ORF">A1O9_09416</name>
</gene>
<feature type="domain" description="Xylanolytic transcriptional activator regulatory" evidence="3">
    <location>
        <begin position="255"/>
        <end position="334"/>
    </location>
</feature>
<organism evidence="4 5">
    <name type="scientific">Exophiala aquamarina CBS 119918</name>
    <dbReference type="NCBI Taxonomy" id="1182545"/>
    <lineage>
        <taxon>Eukaryota</taxon>
        <taxon>Fungi</taxon>
        <taxon>Dikarya</taxon>
        <taxon>Ascomycota</taxon>
        <taxon>Pezizomycotina</taxon>
        <taxon>Eurotiomycetes</taxon>
        <taxon>Chaetothyriomycetidae</taxon>
        <taxon>Chaetothyriales</taxon>
        <taxon>Herpotrichiellaceae</taxon>
        <taxon>Exophiala</taxon>
    </lineage>
</organism>
<dbReference type="GO" id="GO:0008270">
    <property type="term" value="F:zinc ion binding"/>
    <property type="evidence" value="ECO:0007669"/>
    <property type="project" value="InterPro"/>
</dbReference>
<sequence>MGRILRHTNPELEFDIDSLRSKAESLTEAEAPSHGSAERTHSDMEGDLNIEDENCTINAVDDTIAHYSGEFSYWNFSMRIKQHVKDWMMSSHTTGSNDPNHVPEYWRVEELHANSSEITEARASFPPRQVAGFLMHVFFKHAAINYFYVERLWLTERLDHVYENPLELTAKDAGGLAIMLNMFAVGTQYVHLESIVNTNEDSSPNTGWENEIGTMFYRQATKLLPEVIHLASLESVQACLLFGLYALPIDASGLAYIYLNIAVKLAIQNGMHRRLPSYTFSPSTIETRNRVWWTAYCTERQDYRLTLIGIFHGRPTSILASSIDTDLPSDQISLHSQENHPDAPNLLVSIKLTKYLEGFMNELLLLRKCQKSDLAGILSRVLELKGEMKKWWDGLSLGSATRPSLHLRLEYCLVRMFVGRPFLFSRAGAGTTPSATSDGGIGPPQPSNTPGNKSSSGNNARPSRKSSLVDDCVQGALEVIEIGRSLRESGIGVAKSSYIEYSSCRASLLVLIAYCIQNQTDEHYHSLEEGLEIIRQMSATGDSARYEVLLIETLEHAIKRLHFFGAEIHTQDAVGERPPTGYDSFKQWSSTWKTNIATGSQGHAVQARPSNLDRHVESSEINLHIDEGQPDWRGRSMSGTAGTGAVLEFLDADPTGLGHLQSAAGSAFFGLESINPTSDVYAHPERQLMESFLAVPDYQFPFSNGFNDGGQQFG</sequence>
<dbReference type="CDD" id="cd12148">
    <property type="entry name" value="fungal_TF_MHR"/>
    <property type="match status" value="1"/>
</dbReference>
<dbReference type="AlphaFoldDB" id="A0A072PFC2"/>